<organism evidence="2 3">
    <name type="scientific">Lojkania enalia</name>
    <dbReference type="NCBI Taxonomy" id="147567"/>
    <lineage>
        <taxon>Eukaryota</taxon>
        <taxon>Fungi</taxon>
        <taxon>Dikarya</taxon>
        <taxon>Ascomycota</taxon>
        <taxon>Pezizomycotina</taxon>
        <taxon>Dothideomycetes</taxon>
        <taxon>Pleosporomycetidae</taxon>
        <taxon>Pleosporales</taxon>
        <taxon>Pleosporales incertae sedis</taxon>
        <taxon>Lojkania</taxon>
    </lineage>
</organism>
<dbReference type="EMBL" id="ML986579">
    <property type="protein sequence ID" value="KAF2270669.1"/>
    <property type="molecule type" value="Genomic_DNA"/>
</dbReference>
<reference evidence="3" key="1">
    <citation type="journal article" date="2020" name="Stud. Mycol.">
        <title>101 Dothideomycetes genomes: A test case for predicting lifestyles and emergence of pathogens.</title>
        <authorList>
            <person name="Haridas S."/>
            <person name="Albert R."/>
            <person name="Binder M."/>
            <person name="Bloem J."/>
            <person name="LaButti K."/>
            <person name="Salamov A."/>
            <person name="Andreopoulos B."/>
            <person name="Baker S."/>
            <person name="Barry K."/>
            <person name="Bills G."/>
            <person name="Bluhm B."/>
            <person name="Cannon C."/>
            <person name="Castanera R."/>
            <person name="Culley D."/>
            <person name="Daum C."/>
            <person name="Ezra D."/>
            <person name="Gonzalez J."/>
            <person name="Henrissat B."/>
            <person name="Kuo A."/>
            <person name="Liang C."/>
            <person name="Lipzen A."/>
            <person name="Lutzoni F."/>
            <person name="Magnuson J."/>
            <person name="Mondo S."/>
            <person name="Nolan M."/>
            <person name="Ohm R."/>
            <person name="Pangilinan J."/>
            <person name="Park H.-J."/>
            <person name="Ramirez L."/>
            <person name="Alfaro M."/>
            <person name="Sun H."/>
            <person name="Tritt A."/>
            <person name="Yoshinaga Y."/>
            <person name="Zwiers L.-H."/>
            <person name="Turgeon B."/>
            <person name="Goodwin S."/>
            <person name="Spatafora J."/>
            <person name="Crous P."/>
            <person name="Grigoriev I."/>
        </authorList>
    </citation>
    <scope>NUCLEOTIDE SEQUENCE [LARGE SCALE GENOMIC DNA]</scope>
    <source>
        <strain evidence="3">CBS 304.66</strain>
    </source>
</reference>
<evidence type="ECO:0000313" key="2">
    <source>
        <dbReference type="EMBL" id="KAF2270669.1"/>
    </source>
</evidence>
<evidence type="ECO:0000256" key="1">
    <source>
        <dbReference type="SAM" id="Phobius"/>
    </source>
</evidence>
<dbReference type="Proteomes" id="UP000800093">
    <property type="component" value="Unassembled WGS sequence"/>
</dbReference>
<feature type="transmembrane region" description="Helical" evidence="1">
    <location>
        <begin position="101"/>
        <end position="125"/>
    </location>
</feature>
<accession>A0A9P4TRQ2</accession>
<gene>
    <name evidence="2" type="ORF">CC78DRAFT_138430</name>
</gene>
<keyword evidence="1" id="KW-1133">Transmembrane helix</keyword>
<keyword evidence="1" id="KW-0472">Membrane</keyword>
<sequence length="128" mass="14567">MCVFGPPLFREEKVGTGLDWHRRHRRHTVRDYNSLLSPKHPSSFAGVRRGAYWLHNYRDLNPPFSSLKPIHATNASLSPATYCSSDPIGRLRRNGVRTSDLFVCMYVCMYVCMGIVCLDFCWSAGLIG</sequence>
<evidence type="ECO:0000313" key="3">
    <source>
        <dbReference type="Proteomes" id="UP000800093"/>
    </source>
</evidence>
<proteinExistence type="predicted"/>
<keyword evidence="3" id="KW-1185">Reference proteome</keyword>
<name>A0A9P4TRQ2_9PLEO</name>
<comment type="caution">
    <text evidence="2">The sequence shown here is derived from an EMBL/GenBank/DDBJ whole genome shotgun (WGS) entry which is preliminary data.</text>
</comment>
<keyword evidence="1" id="KW-0812">Transmembrane</keyword>
<protein>
    <submittedName>
        <fullName evidence="2">Uncharacterized protein</fullName>
    </submittedName>
</protein>
<dbReference type="AlphaFoldDB" id="A0A9P4TRQ2"/>